<dbReference type="AlphaFoldDB" id="A0A6P1PY05"/>
<dbReference type="CDD" id="cd06848">
    <property type="entry name" value="GCS_H"/>
    <property type="match status" value="1"/>
</dbReference>
<keyword evidence="2 3" id="KW-0450">Lipoyl</keyword>
<evidence type="ECO:0000256" key="2">
    <source>
        <dbReference type="ARBA" id="ARBA00022823"/>
    </source>
</evidence>
<reference evidence="6 7" key="1">
    <citation type="submission" date="2018-03" db="EMBL/GenBank/DDBJ databases">
        <title>Pantoea intestinalis SRCM103226 isolated form the mealworm.</title>
        <authorList>
            <person name="Jeong D.-Y."/>
            <person name="Kim J.W."/>
        </authorList>
    </citation>
    <scope>NUCLEOTIDE SEQUENCE [LARGE SCALE GENOMIC DNA]</scope>
    <source>
        <strain evidence="6 7">SRCM103226</strain>
    </source>
</reference>
<comment type="subunit">
    <text evidence="3">The glycine cleavage system is composed of four proteins: P, T, L and H.</text>
</comment>
<dbReference type="SUPFAM" id="SSF51230">
    <property type="entry name" value="Single hybrid motif"/>
    <property type="match status" value="1"/>
</dbReference>
<dbReference type="InterPro" id="IPR033753">
    <property type="entry name" value="GCV_H/Fam206"/>
</dbReference>
<dbReference type="InterPro" id="IPR017453">
    <property type="entry name" value="GCV_H_sub"/>
</dbReference>
<dbReference type="EMBL" id="CP028271">
    <property type="protein sequence ID" value="QHM71470.1"/>
    <property type="molecule type" value="Genomic_DNA"/>
</dbReference>
<dbReference type="Gene3D" id="2.40.50.100">
    <property type="match status" value="1"/>
</dbReference>
<evidence type="ECO:0000313" key="7">
    <source>
        <dbReference type="Proteomes" id="UP000464053"/>
    </source>
</evidence>
<evidence type="ECO:0000256" key="3">
    <source>
        <dbReference type="HAMAP-Rule" id="MF_00272"/>
    </source>
</evidence>
<dbReference type="GO" id="GO:0005960">
    <property type="term" value="C:glycine cleavage complex"/>
    <property type="evidence" value="ECO:0007669"/>
    <property type="project" value="InterPro"/>
</dbReference>
<accession>A0A6P1PY05</accession>
<dbReference type="NCBIfam" id="TIGR00527">
    <property type="entry name" value="gcvH"/>
    <property type="match status" value="1"/>
</dbReference>
<evidence type="ECO:0000256" key="1">
    <source>
        <dbReference type="ARBA" id="ARBA00009249"/>
    </source>
</evidence>
<dbReference type="GO" id="GO:0019464">
    <property type="term" value="P:glycine decarboxylation via glycine cleavage system"/>
    <property type="evidence" value="ECO:0007669"/>
    <property type="project" value="UniProtKB-UniRule"/>
</dbReference>
<evidence type="ECO:0000259" key="5">
    <source>
        <dbReference type="PROSITE" id="PS50968"/>
    </source>
</evidence>
<name>A0A6P1PY05_9GAMM</name>
<dbReference type="Proteomes" id="UP000464053">
    <property type="component" value="Chromosome"/>
</dbReference>
<protein>
    <recommendedName>
        <fullName evidence="3">Glycine cleavage system H protein</fullName>
    </recommendedName>
</protein>
<gene>
    <name evidence="6" type="primary">gcvH_1</name>
    <name evidence="3" type="synonym">gcvH</name>
    <name evidence="6" type="ORF">C7M51_01757</name>
</gene>
<keyword evidence="7" id="KW-1185">Reference proteome</keyword>
<dbReference type="RefSeq" id="WP_425280996.1">
    <property type="nucleotide sequence ID" value="NZ_CP028271.1"/>
</dbReference>
<dbReference type="InterPro" id="IPR000089">
    <property type="entry name" value="Biotin_lipoyl"/>
</dbReference>
<evidence type="ECO:0000313" key="6">
    <source>
        <dbReference type="EMBL" id="QHM71470.1"/>
    </source>
</evidence>
<feature type="domain" description="Lipoyl-binding" evidence="5">
    <location>
        <begin position="23"/>
        <end position="105"/>
    </location>
</feature>
<organism evidence="6 7">
    <name type="scientific">Mixta intestinalis</name>
    <dbReference type="NCBI Taxonomy" id="1615494"/>
    <lineage>
        <taxon>Bacteria</taxon>
        <taxon>Pseudomonadati</taxon>
        <taxon>Pseudomonadota</taxon>
        <taxon>Gammaproteobacteria</taxon>
        <taxon>Enterobacterales</taxon>
        <taxon>Erwiniaceae</taxon>
        <taxon>Mixta</taxon>
    </lineage>
</organism>
<dbReference type="PROSITE" id="PS50968">
    <property type="entry name" value="BIOTINYL_LIPOYL"/>
    <property type="match status" value="1"/>
</dbReference>
<sequence>MNIPADLKYTDSHEWVKDEGDGLFRVGITEHAQSLLGDVVFIDLPPEEKCYQTGEECATVESVKAVSDIYSPIDGEIVEVNSLLDDTPELVNSSPYEEGWIFLIKSDQPDPTAGLLCAEDYHSLIAD</sequence>
<dbReference type="HAMAP" id="MF_00272">
    <property type="entry name" value="GcvH"/>
    <property type="match status" value="1"/>
</dbReference>
<dbReference type="Pfam" id="PF01597">
    <property type="entry name" value="GCV_H"/>
    <property type="match status" value="1"/>
</dbReference>
<feature type="modified residue" description="N6-lipoyllysine" evidence="3 4">
    <location>
        <position position="64"/>
    </location>
</feature>
<evidence type="ECO:0000256" key="4">
    <source>
        <dbReference type="PIRSR" id="PIRSR617453-50"/>
    </source>
</evidence>
<dbReference type="InterPro" id="IPR011053">
    <property type="entry name" value="Single_hybrid_motif"/>
</dbReference>
<dbReference type="KEGG" id="mint:C7M51_01757"/>
<comment type="cofactor">
    <cofactor evidence="3">
        <name>(R)-lipoate</name>
        <dbReference type="ChEBI" id="CHEBI:83088"/>
    </cofactor>
    <text evidence="3">Binds 1 lipoyl cofactor covalently.</text>
</comment>
<dbReference type="InterPro" id="IPR002930">
    <property type="entry name" value="GCV_H"/>
</dbReference>
<dbReference type="GO" id="GO:0005829">
    <property type="term" value="C:cytosol"/>
    <property type="evidence" value="ECO:0007669"/>
    <property type="project" value="TreeGrafter"/>
</dbReference>
<dbReference type="PANTHER" id="PTHR11715">
    <property type="entry name" value="GLYCINE CLEAVAGE SYSTEM H PROTEIN"/>
    <property type="match status" value="1"/>
</dbReference>
<dbReference type="PANTHER" id="PTHR11715:SF3">
    <property type="entry name" value="GLYCINE CLEAVAGE SYSTEM H PROTEIN-RELATED"/>
    <property type="match status" value="1"/>
</dbReference>
<dbReference type="NCBIfam" id="NF002270">
    <property type="entry name" value="PRK01202.1"/>
    <property type="match status" value="1"/>
</dbReference>
<dbReference type="GO" id="GO:0009249">
    <property type="term" value="P:protein lipoylation"/>
    <property type="evidence" value="ECO:0007669"/>
    <property type="project" value="TreeGrafter"/>
</dbReference>
<proteinExistence type="inferred from homology"/>
<comment type="function">
    <text evidence="3">The glycine cleavage system catalyzes the degradation of glycine. The H protein shuttles the methylamine group of glycine from the P protein to the T protein.</text>
</comment>
<comment type="similarity">
    <text evidence="1 3">Belongs to the GcvH family.</text>
</comment>